<sequence>MMHHTARMEQFNVAVIRAIASACGFNTATLEVDDDSVDIEICAKYPFELGKASRSRVSIQLKATSALQKQGEYISFTLDRKNYDDLRICDSDPRYLFVLELPKKCSQWIRQKKKFCAFKYRCYWLSLQNFKDLPVGQGTKTVKIPTNQIVDIHSLPKLLDSARSGEAYVHQQ</sequence>
<proteinExistence type="predicted"/>
<dbReference type="InterPro" id="IPR025375">
    <property type="entry name" value="DUF4365"/>
</dbReference>
<evidence type="ECO:0000259" key="1">
    <source>
        <dbReference type="Pfam" id="PF14280"/>
    </source>
</evidence>
<dbReference type="RefSeq" id="WP_078218114.1">
    <property type="nucleotide sequence ID" value="NZ_MUXZ01000009.1"/>
</dbReference>
<dbReference type="OrthoDB" id="516854at2"/>
<organism evidence="2 4">
    <name type="scientific">Canicola haemoglobinophilus</name>
    <dbReference type="NCBI Taxonomy" id="733"/>
    <lineage>
        <taxon>Bacteria</taxon>
        <taxon>Pseudomonadati</taxon>
        <taxon>Pseudomonadota</taxon>
        <taxon>Gammaproteobacteria</taxon>
        <taxon>Pasteurellales</taxon>
        <taxon>Pasteurellaceae</taxon>
        <taxon>Canicola</taxon>
    </lineage>
</organism>
<gene>
    <name evidence="2" type="ORF">NCTC1659_01368</name>
    <name evidence="3" type="ORF">NCTC8540_01482</name>
</gene>
<accession>A0A1V4B225</accession>
<reference evidence="4 5" key="1">
    <citation type="submission" date="2018-06" db="EMBL/GenBank/DDBJ databases">
        <authorList>
            <consortium name="Pathogen Informatics"/>
            <person name="Doyle S."/>
        </authorList>
    </citation>
    <scope>NUCLEOTIDE SEQUENCE [LARGE SCALE GENOMIC DNA]</scope>
    <source>
        <strain evidence="2 4">NCTC1659</strain>
        <strain evidence="3 5">NCTC8540</strain>
    </source>
</reference>
<name>A0A1V4B225_9PAST</name>
<protein>
    <recommendedName>
        <fullName evidence="1">DUF4365 domain-containing protein</fullName>
    </recommendedName>
</protein>
<dbReference type="Pfam" id="PF14280">
    <property type="entry name" value="DUF4365"/>
    <property type="match status" value="1"/>
</dbReference>
<feature type="domain" description="DUF4365" evidence="1">
    <location>
        <begin position="9"/>
        <end position="160"/>
    </location>
</feature>
<dbReference type="STRING" id="733.B0186_04035"/>
<evidence type="ECO:0000313" key="4">
    <source>
        <dbReference type="Proteomes" id="UP000254329"/>
    </source>
</evidence>
<keyword evidence="4" id="KW-1185">Reference proteome</keyword>
<dbReference type="EMBL" id="UGHJ01000001">
    <property type="protein sequence ID" value="STO68964.1"/>
    <property type="molecule type" value="Genomic_DNA"/>
</dbReference>
<dbReference type="AlphaFoldDB" id="A0A1V4B225"/>
<dbReference type="EMBL" id="UGHF01000001">
    <property type="protein sequence ID" value="STO60096.1"/>
    <property type="molecule type" value="Genomic_DNA"/>
</dbReference>
<evidence type="ECO:0000313" key="3">
    <source>
        <dbReference type="EMBL" id="STO68964.1"/>
    </source>
</evidence>
<evidence type="ECO:0000313" key="2">
    <source>
        <dbReference type="EMBL" id="STO60096.1"/>
    </source>
</evidence>
<evidence type="ECO:0000313" key="5">
    <source>
        <dbReference type="Proteomes" id="UP000254496"/>
    </source>
</evidence>
<dbReference type="Proteomes" id="UP000254496">
    <property type="component" value="Unassembled WGS sequence"/>
</dbReference>
<dbReference type="Proteomes" id="UP000254329">
    <property type="component" value="Unassembled WGS sequence"/>
</dbReference>